<dbReference type="SUPFAM" id="SSF49503">
    <property type="entry name" value="Cupredoxins"/>
    <property type="match status" value="1"/>
</dbReference>
<evidence type="ECO:0000313" key="6">
    <source>
        <dbReference type="Proteomes" id="UP001454036"/>
    </source>
</evidence>
<dbReference type="GO" id="GO:0009055">
    <property type="term" value="F:electron transfer activity"/>
    <property type="evidence" value="ECO:0007669"/>
    <property type="project" value="InterPro"/>
</dbReference>
<dbReference type="Proteomes" id="UP001454036">
    <property type="component" value="Unassembled WGS sequence"/>
</dbReference>
<dbReference type="GO" id="GO:0046872">
    <property type="term" value="F:metal ion binding"/>
    <property type="evidence" value="ECO:0007669"/>
    <property type="project" value="UniProtKB-KW"/>
</dbReference>
<name>A0AAV3QHA9_LITER</name>
<dbReference type="Gene3D" id="2.60.40.420">
    <property type="entry name" value="Cupredoxins - blue copper proteins"/>
    <property type="match status" value="1"/>
</dbReference>
<keyword evidence="3" id="KW-1133">Transmembrane helix</keyword>
<evidence type="ECO:0000256" key="1">
    <source>
        <dbReference type="ARBA" id="ARBA00022723"/>
    </source>
</evidence>
<dbReference type="CDD" id="cd04216">
    <property type="entry name" value="Phytocyanin"/>
    <property type="match status" value="1"/>
</dbReference>
<feature type="transmembrane region" description="Helical" evidence="3">
    <location>
        <begin position="244"/>
        <end position="267"/>
    </location>
</feature>
<reference evidence="5 6" key="1">
    <citation type="submission" date="2024-01" db="EMBL/GenBank/DDBJ databases">
        <title>The complete chloroplast genome sequence of Lithospermum erythrorhizon: insights into the phylogenetic relationship among Boraginaceae species and the maternal lineages of purple gromwells.</title>
        <authorList>
            <person name="Okada T."/>
            <person name="Watanabe K."/>
        </authorList>
    </citation>
    <scope>NUCLEOTIDE SEQUENCE [LARGE SCALE GENOMIC DNA]</scope>
</reference>
<dbReference type="PROSITE" id="PS51485">
    <property type="entry name" value="PHYTOCYANIN"/>
    <property type="match status" value="1"/>
</dbReference>
<sequence length="297" mass="32737">MVQHGIHSISTLPKPVNHAYFVTLSCPLFNMQPACMQNSYHIFLKFMQQYLPSPQCKQQTPSQLIIKIKPTMNLVKMEELLCVFLILTSLFGTSISTFYIVGDSAGWTTTSNIDYQIWTSTKNFVVGDTLLFQYDNHLHNVLVVQREDYHSCNMYAPIATYASGNDSFTIGNHGHFFFICGVPGHCEAGQRLDIRVLRVPPQTSATPEMVVPTRVSPTSASSLDAAASSGSIALASYAESSAGAFAFCRLQIVLSFIFVYCFLGVLISKLNLTSTMAQNAATMGQDKFLSYGSQDIS</sequence>
<feature type="transmembrane region" description="Helical" evidence="3">
    <location>
        <begin position="80"/>
        <end position="101"/>
    </location>
</feature>
<proteinExistence type="predicted"/>
<evidence type="ECO:0000313" key="5">
    <source>
        <dbReference type="EMBL" id="GAA0163462.1"/>
    </source>
</evidence>
<gene>
    <name evidence="5" type="ORF">LIER_19320</name>
</gene>
<dbReference type="InterPro" id="IPR008972">
    <property type="entry name" value="Cupredoxin"/>
</dbReference>
<keyword evidence="1" id="KW-0479">Metal-binding</keyword>
<comment type="caution">
    <text evidence="5">The sequence shown here is derived from an EMBL/GenBank/DDBJ whole genome shotgun (WGS) entry which is preliminary data.</text>
</comment>
<keyword evidence="2" id="KW-0325">Glycoprotein</keyword>
<dbReference type="FunFam" id="2.60.40.420:FF:000003">
    <property type="entry name" value="Blue copper"/>
    <property type="match status" value="1"/>
</dbReference>
<dbReference type="PANTHER" id="PTHR33021:SF339">
    <property type="entry name" value="OS07G0570600 PROTEIN"/>
    <property type="match status" value="1"/>
</dbReference>
<evidence type="ECO:0000256" key="3">
    <source>
        <dbReference type="SAM" id="Phobius"/>
    </source>
</evidence>
<protein>
    <recommendedName>
        <fullName evidence="4">Phytocyanin domain-containing protein</fullName>
    </recommendedName>
</protein>
<dbReference type="InterPro" id="IPR039391">
    <property type="entry name" value="Phytocyanin-like"/>
</dbReference>
<evidence type="ECO:0000259" key="4">
    <source>
        <dbReference type="PROSITE" id="PS51485"/>
    </source>
</evidence>
<dbReference type="GO" id="GO:0005886">
    <property type="term" value="C:plasma membrane"/>
    <property type="evidence" value="ECO:0007669"/>
    <property type="project" value="TreeGrafter"/>
</dbReference>
<dbReference type="Pfam" id="PF02298">
    <property type="entry name" value="Cu_bind_like"/>
    <property type="match status" value="1"/>
</dbReference>
<dbReference type="EMBL" id="BAABME010004754">
    <property type="protein sequence ID" value="GAA0163462.1"/>
    <property type="molecule type" value="Genomic_DNA"/>
</dbReference>
<keyword evidence="6" id="KW-1185">Reference proteome</keyword>
<dbReference type="AlphaFoldDB" id="A0AAV3QHA9"/>
<keyword evidence="3" id="KW-0472">Membrane</keyword>
<organism evidence="5 6">
    <name type="scientific">Lithospermum erythrorhizon</name>
    <name type="common">Purple gromwell</name>
    <name type="synonym">Lithospermum officinale var. erythrorhizon</name>
    <dbReference type="NCBI Taxonomy" id="34254"/>
    <lineage>
        <taxon>Eukaryota</taxon>
        <taxon>Viridiplantae</taxon>
        <taxon>Streptophyta</taxon>
        <taxon>Embryophyta</taxon>
        <taxon>Tracheophyta</taxon>
        <taxon>Spermatophyta</taxon>
        <taxon>Magnoliopsida</taxon>
        <taxon>eudicotyledons</taxon>
        <taxon>Gunneridae</taxon>
        <taxon>Pentapetalae</taxon>
        <taxon>asterids</taxon>
        <taxon>lamiids</taxon>
        <taxon>Boraginales</taxon>
        <taxon>Boraginaceae</taxon>
        <taxon>Boraginoideae</taxon>
        <taxon>Lithospermeae</taxon>
        <taxon>Lithospermum</taxon>
    </lineage>
</organism>
<accession>A0AAV3QHA9</accession>
<evidence type="ECO:0000256" key="2">
    <source>
        <dbReference type="ARBA" id="ARBA00023180"/>
    </source>
</evidence>
<dbReference type="InterPro" id="IPR003245">
    <property type="entry name" value="Phytocyanin_dom"/>
</dbReference>
<keyword evidence="3" id="KW-0812">Transmembrane</keyword>
<dbReference type="PANTHER" id="PTHR33021">
    <property type="entry name" value="BLUE COPPER PROTEIN"/>
    <property type="match status" value="1"/>
</dbReference>
<feature type="domain" description="Phytocyanin" evidence="4">
    <location>
        <begin position="97"/>
        <end position="198"/>
    </location>
</feature>